<comment type="similarity">
    <text evidence="1">Belongs to the bystin family.</text>
</comment>
<dbReference type="GO" id="GO:0005730">
    <property type="term" value="C:nucleolus"/>
    <property type="evidence" value="ECO:0000318"/>
    <property type="project" value="GO_Central"/>
</dbReference>
<evidence type="ECO:0000256" key="1">
    <source>
        <dbReference type="ARBA" id="ARBA00007114"/>
    </source>
</evidence>
<organism evidence="3 5">
    <name type="scientific">Schizosaccharomyces japonicus (strain yFS275 / FY16936)</name>
    <name type="common">Fission yeast</name>
    <dbReference type="NCBI Taxonomy" id="402676"/>
    <lineage>
        <taxon>Eukaryota</taxon>
        <taxon>Fungi</taxon>
        <taxon>Dikarya</taxon>
        <taxon>Ascomycota</taxon>
        <taxon>Taphrinomycotina</taxon>
        <taxon>Schizosaccharomycetes</taxon>
        <taxon>Schizosaccharomycetales</taxon>
        <taxon>Schizosaccharomycetaceae</taxon>
        <taxon>Schizosaccharomyces</taxon>
    </lineage>
</organism>
<gene>
    <name evidence="4" type="primary">enp1</name>
    <name evidence="3" type="ORF">SJAG_00897</name>
</gene>
<evidence type="ECO:0000313" key="4">
    <source>
        <dbReference type="JaponicusDB" id="SJAG_00897"/>
    </source>
</evidence>
<dbReference type="OrthoDB" id="2192561at2759"/>
<dbReference type="InterPro" id="IPR007955">
    <property type="entry name" value="Bystin"/>
</dbReference>
<dbReference type="GO" id="GO:0006364">
    <property type="term" value="P:rRNA processing"/>
    <property type="evidence" value="ECO:0000318"/>
    <property type="project" value="GO_Central"/>
</dbReference>
<dbReference type="GeneID" id="7051989"/>
<evidence type="ECO:0000313" key="3">
    <source>
        <dbReference type="EMBL" id="EEB05873.1"/>
    </source>
</evidence>
<accession>B6JWX2</accession>
<proteinExistence type="inferred from homology"/>
<evidence type="ECO:0000313" key="5">
    <source>
        <dbReference type="Proteomes" id="UP000001744"/>
    </source>
</evidence>
<feature type="region of interest" description="Disordered" evidence="2">
    <location>
        <begin position="1"/>
        <end position="46"/>
    </location>
</feature>
<dbReference type="Pfam" id="PF05291">
    <property type="entry name" value="Bystin"/>
    <property type="match status" value="1"/>
</dbReference>
<sequence length="458" mass="51833">MPKAPKVRLSHVPLHQDIEKSREEGILRTKTSKPQKSGKKKANAEFLDAKSSKKILRLAREQAEEIEQEENAEGNAKNEGNSLKITSLKASSKPEAASVSLSARDSLSNPQIEDEDDDSDDANYGSDNEFVAGEEEDEYEEFEIDEGDKALFDKFLPETEQKPTNLSNLIMQKIQEAEARARGELPVEEEEESGLPPLPPKVIEVYSKVGLLLSRYRSGKIPKAFKIIPNLSNWEDILYLTRPDTWTPHAVYQATRIFVSNLKPLQAQRFLTTVLLERVREDIRDGGKLNYHLYMALKKGLYKPAAWFKGFLFPLLQEGCTLREAAIVGSVLTKVSVPVLHSAAALLRLTEFEMSGAQSLFIRILLDKKYALPYKVVDALVFYFLRWKSIDRPLAVLEHQSLLVFAQRYKHDITPEQKDALLEVVIAKGHYSIGPEIRRELANSTSRGEEIPDEEMQL</sequence>
<dbReference type="Proteomes" id="UP000001744">
    <property type="component" value="Unassembled WGS sequence"/>
</dbReference>
<dbReference type="GO" id="GO:0030688">
    <property type="term" value="C:preribosome, small subunit precursor"/>
    <property type="evidence" value="ECO:0000318"/>
    <property type="project" value="GO_Central"/>
</dbReference>
<reference evidence="3 5" key="1">
    <citation type="journal article" date="2011" name="Science">
        <title>Comparative functional genomics of the fission yeasts.</title>
        <authorList>
            <person name="Rhind N."/>
            <person name="Chen Z."/>
            <person name="Yassour M."/>
            <person name="Thompson D.A."/>
            <person name="Haas B.J."/>
            <person name="Habib N."/>
            <person name="Wapinski I."/>
            <person name="Roy S."/>
            <person name="Lin M.F."/>
            <person name="Heiman D.I."/>
            <person name="Young S.K."/>
            <person name="Furuya K."/>
            <person name="Guo Y."/>
            <person name="Pidoux A."/>
            <person name="Chen H.M."/>
            <person name="Robbertse B."/>
            <person name="Goldberg J.M."/>
            <person name="Aoki K."/>
            <person name="Bayne E.H."/>
            <person name="Berlin A.M."/>
            <person name="Desjardins C.A."/>
            <person name="Dobbs E."/>
            <person name="Dukaj L."/>
            <person name="Fan L."/>
            <person name="FitzGerald M.G."/>
            <person name="French C."/>
            <person name="Gujja S."/>
            <person name="Hansen K."/>
            <person name="Keifenheim D."/>
            <person name="Levin J.Z."/>
            <person name="Mosher R.A."/>
            <person name="Mueller C.A."/>
            <person name="Pfiffner J."/>
            <person name="Priest M."/>
            <person name="Russ C."/>
            <person name="Smialowska A."/>
            <person name="Swoboda P."/>
            <person name="Sykes S.M."/>
            <person name="Vaughn M."/>
            <person name="Vengrova S."/>
            <person name="Yoder R."/>
            <person name="Zeng Q."/>
            <person name="Allshire R."/>
            <person name="Baulcombe D."/>
            <person name="Birren B.W."/>
            <person name="Brown W."/>
            <person name="Ekwall K."/>
            <person name="Kellis M."/>
            <person name="Leatherwood J."/>
            <person name="Levin H."/>
            <person name="Margalit H."/>
            <person name="Martienssen R."/>
            <person name="Nieduszynski C.A."/>
            <person name="Spatafora J.W."/>
            <person name="Friedman N."/>
            <person name="Dalgaard J.Z."/>
            <person name="Baumann P."/>
            <person name="Niki H."/>
            <person name="Regev A."/>
            <person name="Nusbaum C."/>
        </authorList>
    </citation>
    <scope>NUCLEOTIDE SEQUENCE [LARGE SCALE GENOMIC DNA]</scope>
    <source>
        <strain evidence="5">yFS275 / FY16936</strain>
    </source>
</reference>
<dbReference type="GO" id="GO:0030515">
    <property type="term" value="F:snoRNA binding"/>
    <property type="evidence" value="ECO:0000318"/>
    <property type="project" value="GO_Central"/>
</dbReference>
<dbReference type="GO" id="GO:0005737">
    <property type="term" value="C:cytoplasm"/>
    <property type="evidence" value="ECO:0000318"/>
    <property type="project" value="GO_Central"/>
</dbReference>
<dbReference type="AlphaFoldDB" id="B6JWX2"/>
<dbReference type="VEuPathDB" id="FungiDB:SJAG_00897"/>
<dbReference type="RefSeq" id="XP_002172166.1">
    <property type="nucleotide sequence ID" value="XM_002172130.2"/>
</dbReference>
<feature type="compositionally biased region" description="Polar residues" evidence="2">
    <location>
        <begin position="99"/>
        <end position="111"/>
    </location>
</feature>
<feature type="compositionally biased region" description="Basic residues" evidence="2">
    <location>
        <begin position="30"/>
        <end position="41"/>
    </location>
</feature>
<dbReference type="PANTHER" id="PTHR12821">
    <property type="entry name" value="BYSTIN"/>
    <property type="match status" value="1"/>
</dbReference>
<dbReference type="HOGENOM" id="CLU_029727_0_1_1"/>
<dbReference type="OMA" id="TKLPVIW"/>
<feature type="compositionally biased region" description="Acidic residues" evidence="2">
    <location>
        <begin position="112"/>
        <end position="121"/>
    </location>
</feature>
<feature type="region of interest" description="Disordered" evidence="2">
    <location>
        <begin position="59"/>
        <end position="138"/>
    </location>
</feature>
<dbReference type="EMBL" id="KE651166">
    <property type="protein sequence ID" value="EEB05873.1"/>
    <property type="molecule type" value="Genomic_DNA"/>
</dbReference>
<evidence type="ECO:0000256" key="2">
    <source>
        <dbReference type="SAM" id="MobiDB-lite"/>
    </source>
</evidence>
<feature type="compositionally biased region" description="Basic and acidic residues" evidence="2">
    <location>
        <begin position="14"/>
        <end position="27"/>
    </location>
</feature>
<dbReference type="STRING" id="402676.B6JWX2"/>
<keyword evidence="5" id="KW-1185">Reference proteome</keyword>
<protein>
    <submittedName>
        <fullName evidence="3">Bystin family U3 and U14 snoRNA associated protein</fullName>
    </submittedName>
</protein>
<dbReference type="eggNOG" id="KOG3871">
    <property type="taxonomic scope" value="Eukaryota"/>
</dbReference>
<dbReference type="JaponicusDB" id="SJAG_00897">
    <property type="gene designation" value="enp1"/>
</dbReference>
<dbReference type="PANTHER" id="PTHR12821:SF0">
    <property type="entry name" value="BYSTIN"/>
    <property type="match status" value="1"/>
</dbReference>
<name>B6JWX2_SCHJY</name>